<gene>
    <name evidence="2" type="ORF">QN277_011350</name>
</gene>
<dbReference type="CDD" id="cd09272">
    <property type="entry name" value="RNase_HI_RT_Ty1"/>
    <property type="match status" value="1"/>
</dbReference>
<evidence type="ECO:0000313" key="2">
    <source>
        <dbReference type="EMBL" id="KAK4279598.1"/>
    </source>
</evidence>
<protein>
    <recommendedName>
        <fullName evidence="1">Reverse transcriptase Ty1/copia-type domain-containing protein</fullName>
    </recommendedName>
</protein>
<evidence type="ECO:0000259" key="1">
    <source>
        <dbReference type="Pfam" id="PF07727"/>
    </source>
</evidence>
<organism evidence="2 3">
    <name type="scientific">Acacia crassicarpa</name>
    <name type="common">northern wattle</name>
    <dbReference type="NCBI Taxonomy" id="499986"/>
    <lineage>
        <taxon>Eukaryota</taxon>
        <taxon>Viridiplantae</taxon>
        <taxon>Streptophyta</taxon>
        <taxon>Embryophyta</taxon>
        <taxon>Tracheophyta</taxon>
        <taxon>Spermatophyta</taxon>
        <taxon>Magnoliopsida</taxon>
        <taxon>eudicotyledons</taxon>
        <taxon>Gunneridae</taxon>
        <taxon>Pentapetalae</taxon>
        <taxon>rosids</taxon>
        <taxon>fabids</taxon>
        <taxon>Fabales</taxon>
        <taxon>Fabaceae</taxon>
        <taxon>Caesalpinioideae</taxon>
        <taxon>mimosoid clade</taxon>
        <taxon>Acacieae</taxon>
        <taxon>Acacia</taxon>
    </lineage>
</organism>
<comment type="caution">
    <text evidence="2">The sequence shown here is derived from an EMBL/GenBank/DDBJ whole genome shotgun (WGS) entry which is preliminary data.</text>
</comment>
<feature type="domain" description="Reverse transcriptase Ty1/copia-type" evidence="1">
    <location>
        <begin position="1"/>
        <end position="147"/>
    </location>
</feature>
<dbReference type="PANTHER" id="PTHR11439:SF455">
    <property type="entry name" value="RLK (RECEPTOR-LIKE PROTEIN KINASE) 8, PUTATIVE-RELATED"/>
    <property type="match status" value="1"/>
</dbReference>
<dbReference type="SUPFAM" id="SSF56672">
    <property type="entry name" value="DNA/RNA polymerases"/>
    <property type="match status" value="1"/>
</dbReference>
<evidence type="ECO:0000313" key="3">
    <source>
        <dbReference type="Proteomes" id="UP001293593"/>
    </source>
</evidence>
<reference evidence="2" key="1">
    <citation type="submission" date="2023-10" db="EMBL/GenBank/DDBJ databases">
        <title>Chromosome-level genome of the transformable northern wattle, Acacia crassicarpa.</title>
        <authorList>
            <person name="Massaro I."/>
            <person name="Sinha N.R."/>
            <person name="Poethig S."/>
            <person name="Leichty A.R."/>
        </authorList>
    </citation>
    <scope>NUCLEOTIDE SEQUENCE</scope>
    <source>
        <strain evidence="2">Acra3RX</strain>
        <tissue evidence="2">Leaf</tissue>
    </source>
</reference>
<dbReference type="EMBL" id="JAWXYG010000002">
    <property type="protein sequence ID" value="KAK4279598.1"/>
    <property type="molecule type" value="Genomic_DNA"/>
</dbReference>
<dbReference type="InterPro" id="IPR043502">
    <property type="entry name" value="DNA/RNA_pol_sf"/>
</dbReference>
<sequence>MEQPPGFVQLDAIGKPLVCELKKALYGLKQAPRAWFVKLSSYLKNLGFISARADSCLFVNKSDDAITYMLVYVDDLVITGSNEAVVQSLISKMSTEFSLKDLGELSYFLGIEFHRSSRGIHLTQKKYIHNLLSKTKMLEAHSYATPMAVNIQLFANDSLPFTDPRLYRSMVGSLQYLCYTRSDIAFTVNKLSQFLQEPTIKQWECVQRLLRYLNGTSSHGLLIKPVQQFNIQSYTDSDWGGTKTKKNKNEEVEIIPENKRSTSGYCIYLGANPIMWVSRKQQVVSRSATEAEYRSVADSITDLMWVLSLLKEMYIDVVKTPCIWCDNIGTVALASNLVLHSKTKHVELDVHFIREKVAAGIVTVGYVPSSYQVADILTKPQVYSMFAYCRAKLNIISQDEVHNGEAR</sequence>
<dbReference type="Pfam" id="PF07727">
    <property type="entry name" value="RVT_2"/>
    <property type="match status" value="1"/>
</dbReference>
<dbReference type="PANTHER" id="PTHR11439">
    <property type="entry name" value="GAG-POL-RELATED RETROTRANSPOSON"/>
    <property type="match status" value="1"/>
</dbReference>
<name>A0AAE1MYF5_9FABA</name>
<dbReference type="Proteomes" id="UP001293593">
    <property type="component" value="Unassembled WGS sequence"/>
</dbReference>
<accession>A0AAE1MYF5</accession>
<proteinExistence type="predicted"/>
<keyword evidence="3" id="KW-1185">Reference proteome</keyword>
<dbReference type="AlphaFoldDB" id="A0AAE1MYF5"/>
<dbReference type="InterPro" id="IPR013103">
    <property type="entry name" value="RVT_2"/>
</dbReference>